<evidence type="ECO:0000259" key="8">
    <source>
        <dbReference type="Pfam" id="PF22528"/>
    </source>
</evidence>
<dbReference type="AlphaFoldDB" id="A0A0L0FJ27"/>
<dbReference type="GO" id="GO:0005634">
    <property type="term" value="C:nucleus"/>
    <property type="evidence" value="ECO:0007669"/>
    <property type="project" value="UniProtKB-SubCell"/>
</dbReference>
<keyword evidence="5" id="KW-0539">Nucleus</keyword>
<keyword evidence="10" id="KW-1185">Reference proteome</keyword>
<evidence type="ECO:0000256" key="1">
    <source>
        <dbReference type="ARBA" id="ARBA00004123"/>
    </source>
</evidence>
<dbReference type="FunFam" id="3.40.50.150:FF:000116">
    <property type="entry name" value="probable protein arginine N-methyltransferase 1"/>
    <property type="match status" value="1"/>
</dbReference>
<name>A0A0L0FJ27_9EUKA</name>
<dbReference type="Proteomes" id="UP000054560">
    <property type="component" value="Unassembled WGS sequence"/>
</dbReference>
<dbReference type="GO" id="GO:0042054">
    <property type="term" value="F:histone methyltransferase activity"/>
    <property type="evidence" value="ECO:0007669"/>
    <property type="project" value="TreeGrafter"/>
</dbReference>
<feature type="domain" description="Methyltransferase" evidence="7">
    <location>
        <begin position="136"/>
        <end position="232"/>
    </location>
</feature>
<dbReference type="GO" id="GO:0016274">
    <property type="term" value="F:protein-arginine N-methyltransferase activity"/>
    <property type="evidence" value="ECO:0007669"/>
    <property type="project" value="InterPro"/>
</dbReference>
<feature type="domain" description="Protein arginine N-methyltransferase" evidence="8">
    <location>
        <begin position="238"/>
        <end position="401"/>
    </location>
</feature>
<comment type="subcellular location">
    <subcellularLocation>
        <location evidence="1">Nucleus</location>
    </subcellularLocation>
</comment>
<dbReference type="GeneID" id="25911534"/>
<dbReference type="CDD" id="cd02440">
    <property type="entry name" value="AdoMet_MTases"/>
    <property type="match status" value="1"/>
</dbReference>
<organism evidence="9 10">
    <name type="scientific">Sphaeroforma arctica JP610</name>
    <dbReference type="NCBI Taxonomy" id="667725"/>
    <lineage>
        <taxon>Eukaryota</taxon>
        <taxon>Ichthyosporea</taxon>
        <taxon>Ichthyophonida</taxon>
        <taxon>Sphaeroforma</taxon>
    </lineage>
</organism>
<dbReference type="Pfam" id="PF22528">
    <property type="entry name" value="PRMT_C"/>
    <property type="match status" value="1"/>
</dbReference>
<dbReference type="OrthoDB" id="7848332at2759"/>
<reference evidence="9 10" key="1">
    <citation type="submission" date="2011-02" db="EMBL/GenBank/DDBJ databases">
        <title>The Genome Sequence of Sphaeroforma arctica JP610.</title>
        <authorList>
            <consortium name="The Broad Institute Genome Sequencing Platform"/>
            <person name="Russ C."/>
            <person name="Cuomo C."/>
            <person name="Young S.K."/>
            <person name="Zeng Q."/>
            <person name="Gargeya S."/>
            <person name="Alvarado L."/>
            <person name="Berlin A."/>
            <person name="Chapman S.B."/>
            <person name="Chen Z."/>
            <person name="Freedman E."/>
            <person name="Gellesch M."/>
            <person name="Goldberg J."/>
            <person name="Griggs A."/>
            <person name="Gujja S."/>
            <person name="Heilman E."/>
            <person name="Heiman D."/>
            <person name="Howarth C."/>
            <person name="Mehta T."/>
            <person name="Neiman D."/>
            <person name="Pearson M."/>
            <person name="Roberts A."/>
            <person name="Saif S."/>
            <person name="Shea T."/>
            <person name="Shenoy N."/>
            <person name="Sisk P."/>
            <person name="Stolte C."/>
            <person name="Sykes S."/>
            <person name="White J."/>
            <person name="Yandava C."/>
            <person name="Burger G."/>
            <person name="Gray M.W."/>
            <person name="Holland P.W.H."/>
            <person name="King N."/>
            <person name="Lang F.B.F."/>
            <person name="Roger A.J."/>
            <person name="Ruiz-Trillo I."/>
            <person name="Haas B."/>
            <person name="Nusbaum C."/>
            <person name="Birren B."/>
        </authorList>
    </citation>
    <scope>NUCLEOTIDE SEQUENCE [LARGE SCALE GENOMIC DNA]</scope>
    <source>
        <strain evidence="9 10">JP610</strain>
    </source>
</reference>
<gene>
    <name evidence="9" type="ORF">SARC_11030</name>
</gene>
<dbReference type="EMBL" id="KQ243091">
    <property type="protein sequence ID" value="KNC76471.1"/>
    <property type="molecule type" value="Genomic_DNA"/>
</dbReference>
<dbReference type="PANTHER" id="PTHR11006:SF124">
    <property type="entry name" value="ARGININE METHYLTRANSFERASE 1-RELATED"/>
    <property type="match status" value="1"/>
</dbReference>
<dbReference type="SUPFAM" id="SSF53335">
    <property type="entry name" value="S-adenosyl-L-methionine-dependent methyltransferases"/>
    <property type="match status" value="1"/>
</dbReference>
<dbReference type="GO" id="GO:0032259">
    <property type="term" value="P:methylation"/>
    <property type="evidence" value="ECO:0007669"/>
    <property type="project" value="UniProtKB-KW"/>
</dbReference>
<protein>
    <submittedName>
        <fullName evidence="9">Uncharacterized protein</fullName>
    </submittedName>
</protein>
<dbReference type="Gene3D" id="3.40.50.150">
    <property type="entry name" value="Vaccinia Virus protein VP39"/>
    <property type="match status" value="1"/>
</dbReference>
<accession>A0A0L0FJ27</accession>
<keyword evidence="4 6" id="KW-0949">S-adenosyl-L-methionine</keyword>
<evidence type="ECO:0000259" key="7">
    <source>
        <dbReference type="Pfam" id="PF13649"/>
    </source>
</evidence>
<keyword evidence="3 6" id="KW-0808">Transferase</keyword>
<dbReference type="InterPro" id="IPR029063">
    <property type="entry name" value="SAM-dependent_MTases_sf"/>
</dbReference>
<dbReference type="FunFam" id="2.70.160.11:FF:000001">
    <property type="entry name" value="Blast:Protein arginine N-methyltransferase 1"/>
    <property type="match status" value="1"/>
</dbReference>
<dbReference type="STRING" id="667725.A0A0L0FJ27"/>
<sequence>MIKKYYYPCVLSRFIENPFVRLYLHTLKSLKKQNIYHKLSHQLSHITYTFIYLIYQLHIHTLTMDGGDDMNVDRMVARNGTKGTVDKDGNLTSADYYFDSYAHFGIHEEMLKDEVRTNSYRWAIERNPHLFKDKIVLDVGCGTGILSMFAARAGAKHVYGIECSGIVDVARKIVANNGLEDKVTLIQGKVEEVTLPVEKVDIIISEWMGYALLYESMLDTVIYARDQWLVEGGLVFPDKSTLYMCMIEDSDYKSQKIDWWKNVYGFDMSIVSEMAMAEPLVDTVDAASIVTNHCPLITIDISTVKKEDLAFQVPFKLTATQTDYAHAFVMWFDIEFSKCHKPIYFGTGPHHRYTHWKQTVFYFDGEMTLNNNETVEGMVTCKPNESNHRDLDFKLEYTHEGEIQKSGENTYVMR</sequence>
<evidence type="ECO:0000256" key="3">
    <source>
        <dbReference type="ARBA" id="ARBA00022679"/>
    </source>
</evidence>
<evidence type="ECO:0000313" key="10">
    <source>
        <dbReference type="Proteomes" id="UP000054560"/>
    </source>
</evidence>
<dbReference type="Gene3D" id="2.70.160.11">
    <property type="entry name" value="Hnrnp arginine n-methyltransferase1"/>
    <property type="match status" value="1"/>
</dbReference>
<dbReference type="InterPro" id="IPR055135">
    <property type="entry name" value="PRMT_dom"/>
</dbReference>
<dbReference type="Pfam" id="PF13649">
    <property type="entry name" value="Methyltransf_25"/>
    <property type="match status" value="1"/>
</dbReference>
<evidence type="ECO:0000256" key="2">
    <source>
        <dbReference type="ARBA" id="ARBA00022603"/>
    </source>
</evidence>
<keyword evidence="2 6" id="KW-0489">Methyltransferase</keyword>
<dbReference type="InterPro" id="IPR041698">
    <property type="entry name" value="Methyltransf_25"/>
</dbReference>
<evidence type="ECO:0000256" key="6">
    <source>
        <dbReference type="PROSITE-ProRule" id="PRU01015"/>
    </source>
</evidence>
<dbReference type="PANTHER" id="PTHR11006">
    <property type="entry name" value="PROTEIN ARGININE N-METHYLTRANSFERASE"/>
    <property type="match status" value="1"/>
</dbReference>
<dbReference type="RefSeq" id="XP_014150373.1">
    <property type="nucleotide sequence ID" value="XM_014294898.1"/>
</dbReference>
<dbReference type="PROSITE" id="PS51678">
    <property type="entry name" value="SAM_MT_PRMT"/>
    <property type="match status" value="1"/>
</dbReference>
<evidence type="ECO:0000256" key="4">
    <source>
        <dbReference type="ARBA" id="ARBA00022691"/>
    </source>
</evidence>
<evidence type="ECO:0000256" key="5">
    <source>
        <dbReference type="ARBA" id="ARBA00023242"/>
    </source>
</evidence>
<dbReference type="InterPro" id="IPR025799">
    <property type="entry name" value="Arg_MeTrfase"/>
</dbReference>
<dbReference type="eggNOG" id="KOG1499">
    <property type="taxonomic scope" value="Eukaryota"/>
</dbReference>
<proteinExistence type="predicted"/>
<evidence type="ECO:0000313" key="9">
    <source>
        <dbReference type="EMBL" id="KNC76471.1"/>
    </source>
</evidence>